<dbReference type="AlphaFoldDB" id="A0A3P1WRB5"/>
<dbReference type="InterPro" id="IPR036514">
    <property type="entry name" value="SGNH_hydro_sf"/>
</dbReference>
<protein>
    <submittedName>
        <fullName evidence="2">SGNH/GDSL hydrolase family protein</fullName>
    </submittedName>
</protein>
<organism evidence="2 3">
    <name type="scientific">Arachnia propionica</name>
    <dbReference type="NCBI Taxonomy" id="1750"/>
    <lineage>
        <taxon>Bacteria</taxon>
        <taxon>Bacillati</taxon>
        <taxon>Actinomycetota</taxon>
        <taxon>Actinomycetes</taxon>
        <taxon>Propionibacteriales</taxon>
        <taxon>Propionibacteriaceae</taxon>
        <taxon>Arachnia</taxon>
    </lineage>
</organism>
<dbReference type="InterPro" id="IPR013830">
    <property type="entry name" value="SGNH_hydro"/>
</dbReference>
<name>A0A3P1WRB5_9ACTN</name>
<proteinExistence type="predicted"/>
<dbReference type="PANTHER" id="PTHR30383:SF5">
    <property type="entry name" value="SGNH HYDROLASE-TYPE ESTERASE DOMAIN-CONTAINING PROTEIN"/>
    <property type="match status" value="1"/>
</dbReference>
<keyword evidence="2" id="KW-0378">Hydrolase</keyword>
<dbReference type="Pfam" id="PF13472">
    <property type="entry name" value="Lipase_GDSL_2"/>
    <property type="match status" value="1"/>
</dbReference>
<dbReference type="RefSeq" id="WP_125228987.1">
    <property type="nucleotide sequence ID" value="NZ_RQYT01000045.1"/>
</dbReference>
<dbReference type="OrthoDB" id="1828825at2"/>
<dbReference type="PANTHER" id="PTHR30383">
    <property type="entry name" value="THIOESTERASE 1/PROTEASE 1/LYSOPHOSPHOLIPASE L1"/>
    <property type="match status" value="1"/>
</dbReference>
<accession>A0A3P1WRB5</accession>
<dbReference type="SUPFAM" id="SSF52266">
    <property type="entry name" value="SGNH hydrolase"/>
    <property type="match status" value="1"/>
</dbReference>
<dbReference type="GO" id="GO:0004622">
    <property type="term" value="F:phosphatidylcholine lysophospholipase activity"/>
    <property type="evidence" value="ECO:0007669"/>
    <property type="project" value="TreeGrafter"/>
</dbReference>
<dbReference type="EMBL" id="RQYT01000045">
    <property type="protein sequence ID" value="RRD48307.1"/>
    <property type="molecule type" value="Genomic_DNA"/>
</dbReference>
<gene>
    <name evidence="2" type="ORF">EII35_13500</name>
</gene>
<feature type="domain" description="SGNH hydrolase-type esterase" evidence="1">
    <location>
        <begin position="56"/>
        <end position="224"/>
    </location>
</feature>
<dbReference type="Proteomes" id="UP000280935">
    <property type="component" value="Unassembled WGS sequence"/>
</dbReference>
<evidence type="ECO:0000313" key="3">
    <source>
        <dbReference type="Proteomes" id="UP000280935"/>
    </source>
</evidence>
<evidence type="ECO:0000259" key="1">
    <source>
        <dbReference type="Pfam" id="PF13472"/>
    </source>
</evidence>
<sequence length="252" mass="27337">MRAAWWASVGLAGLGAAFLARYGYGQIVTERQEARYRTYWRRFPDVIPATAVHYVALGDSTAQGIGANRVQNGYVPLIADRLAAATGRPVVVTNLSSSGAGVRDVVREQLPLLEELPRPADLVTLGIGSNDVLGSSGNPISFEKHFSDVLAALPAGSFVADVPWFVTQPLAGRSAELASVARAVIRRHGHHLVKLHAVMRCDGPYRLFRRLAWDLVHPNDAGHKDWAEIFWNAIAGSGWLARPQFREVGGLG</sequence>
<reference evidence="2 3" key="1">
    <citation type="submission" date="2018-11" db="EMBL/GenBank/DDBJ databases">
        <title>Genomes From Bacteria Associated with the Canine Oral Cavity: a Test Case for Automated Genome-Based Taxonomic Assignment.</title>
        <authorList>
            <person name="Coil D.A."/>
            <person name="Jospin G."/>
            <person name="Darling A.E."/>
            <person name="Wallis C."/>
            <person name="Davis I.J."/>
            <person name="Harris S."/>
            <person name="Eisen J.A."/>
            <person name="Holcombe L.J."/>
            <person name="O'Flynn C."/>
        </authorList>
    </citation>
    <scope>NUCLEOTIDE SEQUENCE [LARGE SCALE GENOMIC DNA]</scope>
    <source>
        <strain evidence="2 3">OH2822_COT-296</strain>
    </source>
</reference>
<dbReference type="Gene3D" id="3.40.50.1110">
    <property type="entry name" value="SGNH hydrolase"/>
    <property type="match status" value="1"/>
</dbReference>
<evidence type="ECO:0000313" key="2">
    <source>
        <dbReference type="EMBL" id="RRD48307.1"/>
    </source>
</evidence>
<dbReference type="InterPro" id="IPR051532">
    <property type="entry name" value="Ester_Hydrolysis_Enzymes"/>
</dbReference>
<comment type="caution">
    <text evidence="2">The sequence shown here is derived from an EMBL/GenBank/DDBJ whole genome shotgun (WGS) entry which is preliminary data.</text>
</comment>